<dbReference type="Proteomes" id="UP000630805">
    <property type="component" value="Unassembled WGS sequence"/>
</dbReference>
<keyword evidence="6" id="KW-0479">Metal-binding</keyword>
<evidence type="ECO:0000256" key="9">
    <source>
        <dbReference type="ARBA" id="ARBA00022833"/>
    </source>
</evidence>
<keyword evidence="11" id="KW-0482">Metalloprotease</keyword>
<dbReference type="InterPro" id="IPR013858">
    <property type="entry name" value="Peptidase_M10B_C"/>
</dbReference>
<evidence type="ECO:0000256" key="8">
    <source>
        <dbReference type="ARBA" id="ARBA00022801"/>
    </source>
</evidence>
<gene>
    <name evidence="11" type="ORF">HW561_02800</name>
</gene>
<feature type="domain" description="Peptidase metallopeptidase" evidence="10">
    <location>
        <begin position="25"/>
        <end position="183"/>
    </location>
</feature>
<keyword evidence="12" id="KW-1185">Reference proteome</keyword>
<dbReference type="Pfam" id="PF00353">
    <property type="entry name" value="HemolysinCabind"/>
    <property type="match status" value="2"/>
</dbReference>
<keyword evidence="9" id="KW-0862">Zinc</keyword>
<dbReference type="Pfam" id="PF00413">
    <property type="entry name" value="Peptidase_M10"/>
    <property type="match status" value="1"/>
</dbReference>
<comment type="subcellular location">
    <subcellularLocation>
        <location evidence="2">Secreted</location>
    </subcellularLocation>
</comment>
<dbReference type="InterPro" id="IPR034033">
    <property type="entry name" value="Serralysin-like"/>
</dbReference>
<dbReference type="SUPFAM" id="SSF55486">
    <property type="entry name" value="Metalloproteases ('zincins'), catalytic domain"/>
    <property type="match status" value="1"/>
</dbReference>
<evidence type="ECO:0000313" key="11">
    <source>
        <dbReference type="EMBL" id="NVO54718.1"/>
    </source>
</evidence>
<evidence type="ECO:0000259" key="10">
    <source>
        <dbReference type="SMART" id="SM00235"/>
    </source>
</evidence>
<keyword evidence="7" id="KW-0677">Repeat</keyword>
<dbReference type="InterPro" id="IPR011121">
    <property type="entry name" value="Trp-rich_dom"/>
</dbReference>
<keyword evidence="8" id="KW-0378">Hydrolase</keyword>
<dbReference type="Pfam" id="PF07483">
    <property type="entry name" value="W_rich_C"/>
    <property type="match status" value="4"/>
</dbReference>
<evidence type="ECO:0000256" key="2">
    <source>
        <dbReference type="ARBA" id="ARBA00004613"/>
    </source>
</evidence>
<dbReference type="InterPro" id="IPR024079">
    <property type="entry name" value="MetalloPept_cat_dom_sf"/>
</dbReference>
<evidence type="ECO:0000256" key="7">
    <source>
        <dbReference type="ARBA" id="ARBA00022737"/>
    </source>
</evidence>
<dbReference type="CDD" id="cd04277">
    <property type="entry name" value="ZnMc_serralysin_like"/>
    <property type="match status" value="1"/>
</dbReference>
<dbReference type="Gene3D" id="2.150.10.10">
    <property type="entry name" value="Serralysin-like metalloprotease, C-terminal"/>
    <property type="match status" value="1"/>
</dbReference>
<keyword evidence="5" id="KW-0645">Protease</keyword>
<comment type="similarity">
    <text evidence="3">Belongs to the peptidase M10B family.</text>
</comment>
<accession>A0ABX2PKR0</accession>
<evidence type="ECO:0000256" key="1">
    <source>
        <dbReference type="ARBA" id="ARBA00001913"/>
    </source>
</evidence>
<comment type="caution">
    <text evidence="11">The sequence shown here is derived from an EMBL/GenBank/DDBJ whole genome shotgun (WGS) entry which is preliminary data.</text>
</comment>
<evidence type="ECO:0000256" key="3">
    <source>
        <dbReference type="ARBA" id="ARBA00009490"/>
    </source>
</evidence>
<dbReference type="InterPro" id="IPR001343">
    <property type="entry name" value="Hemolysn_Ca-bd"/>
</dbReference>
<dbReference type="InterPro" id="IPR006026">
    <property type="entry name" value="Peptidase_Metallo"/>
</dbReference>
<dbReference type="Pfam" id="PF08548">
    <property type="entry name" value="Peptidase_M10_C"/>
    <property type="match status" value="1"/>
</dbReference>
<dbReference type="InterPro" id="IPR001818">
    <property type="entry name" value="Pept_M10_metallopeptidase"/>
</dbReference>
<proteinExistence type="inferred from homology"/>
<dbReference type="SMART" id="SM00235">
    <property type="entry name" value="ZnMc"/>
    <property type="match status" value="1"/>
</dbReference>
<evidence type="ECO:0000256" key="6">
    <source>
        <dbReference type="ARBA" id="ARBA00022723"/>
    </source>
</evidence>
<dbReference type="Gene3D" id="3.40.390.10">
    <property type="entry name" value="Collagenase (Catalytic Domain)"/>
    <property type="match status" value="1"/>
</dbReference>
<dbReference type="SUPFAM" id="SSF51120">
    <property type="entry name" value="beta-Roll"/>
    <property type="match status" value="1"/>
</dbReference>
<evidence type="ECO:0000256" key="4">
    <source>
        <dbReference type="ARBA" id="ARBA00022525"/>
    </source>
</evidence>
<evidence type="ECO:0000256" key="5">
    <source>
        <dbReference type="ARBA" id="ARBA00022670"/>
    </source>
</evidence>
<keyword evidence="4" id="KW-0964">Secreted</keyword>
<protein>
    <submittedName>
        <fullName evidence="11">Matrixin family metalloprotease</fullName>
    </submittedName>
</protein>
<organism evidence="11 12">
    <name type="scientific">Ruegeria haliotis</name>
    <dbReference type="NCBI Taxonomy" id="2747601"/>
    <lineage>
        <taxon>Bacteria</taxon>
        <taxon>Pseudomonadati</taxon>
        <taxon>Pseudomonadota</taxon>
        <taxon>Alphaproteobacteria</taxon>
        <taxon>Rhodobacterales</taxon>
        <taxon>Roseobacteraceae</taxon>
        <taxon>Ruegeria</taxon>
    </lineage>
</organism>
<evidence type="ECO:0000313" key="12">
    <source>
        <dbReference type="Proteomes" id="UP000630805"/>
    </source>
</evidence>
<dbReference type="EMBL" id="JABXWT010000001">
    <property type="protein sequence ID" value="NVO54718.1"/>
    <property type="molecule type" value="Genomic_DNA"/>
</dbReference>
<sequence>MTVSNIPSPSPFSPLSAIQGTVAYGDGLANTTTTIKYNFHQFSNTQYWTSEYKADFKAALAAIEAVANIQFVEVFNQQDADIYEVIAPGSVLDPDNPNLLGFHSGPGQNPSIGAFSTDYWDAGSNGNGDPGGYFFTTLLHELGHALGLGHPHDTSLGTTVMNGVTSEFNSFGAGNLNQGIFTVMSYNDGWTDANGLLPLDAKWGGSTGLGALDIAALQAMYGANTSNNGGTNSYNLASYNTSGVGYQAIWDTGGIDTIRHTGSGGAQIDLRPASLDYSVLGGGGVSYVYGVQGGFTIAHGVVIENASGGSGNDTIAGNTAENVLNGNGGHDLIYSFSNGSNNNTVNGGQGNDTIHVANGAGADTVNGNEGNDLAIVNNNAGSFDGGSGIDTIRFISATSSYLFINNGSSYEFLNVLTYVTFTVSNVELFQFLNGAQQYDLAGLTSATLISDIDTTDTVLQHAAHGIYVLNGGSSNIAVTMNGQVIGENSFAGWEAIQTETSGGGYRLLWQHSNGTYSDWTLNSLGQFVSATEFTNVVDVEEFYGADLNNDGVVGHFVSAVESAGSTTLASSTHGMYLIDGSIEVTQNGEFRGPDSFAGWEAIQVEASNGGYRLLWKSADGTYSDWTLDAQGAFVTAVNFTDPIDLIDVETLYDVDLNDDGEVGHFNTTIENNDISLASSTRGVYVINGTIDVTQNGEFRGPDSFAGWEAIQVEDSNGGYRLLWKSADGTYSDWTLDAQGAFVSAVNFTNLVDLIDVEEFYGVDLNDDGEVGHFNTTIESTGSTELASSTRGMYLIDGSIEVTQNGEFRGPDSFAGWEAIQVEDTTDGYRLLWKNVDGTYSDWTLDAQGEFVTAVNFTDPVDVEAFYGVDLDESGFIGPVPPKIAPSISVNQKVALNSVGVDALDWDASADELEFKALPQDTAEYARSTGLPGLDDFDFVSLHASGDVPASPLDAAAEPDDQILPDLLFANMMEEDSFLI</sequence>
<name>A0ABX2PKR0_9RHOB</name>
<dbReference type="InterPro" id="IPR011049">
    <property type="entry name" value="Serralysin-like_metalloprot_C"/>
</dbReference>
<reference evidence="11 12" key="1">
    <citation type="submission" date="2020-06" db="EMBL/GenBank/DDBJ databases">
        <authorList>
            <person name="Cao W.R."/>
        </authorList>
    </citation>
    <scope>NUCLEOTIDE SEQUENCE [LARGE SCALE GENOMIC DNA]</scope>
    <source>
        <strain evidence="11 12">B1Z28</strain>
    </source>
</reference>
<comment type="cofactor">
    <cofactor evidence="1">
        <name>Ca(2+)</name>
        <dbReference type="ChEBI" id="CHEBI:29108"/>
    </cofactor>
</comment>
<dbReference type="PRINTS" id="PR00313">
    <property type="entry name" value="CABNDNGRPT"/>
</dbReference>
<dbReference type="GO" id="GO:0008237">
    <property type="term" value="F:metallopeptidase activity"/>
    <property type="evidence" value="ECO:0007669"/>
    <property type="project" value="UniProtKB-KW"/>
</dbReference>